<gene>
    <name evidence="1" type="ORF">GKE72_15075</name>
</gene>
<accession>A0A844E6S2</accession>
<name>A0A844E6S2_EUBRA</name>
<comment type="caution">
    <text evidence="1">The sequence shown here is derived from an EMBL/GenBank/DDBJ whole genome shotgun (WGS) entry which is preliminary data.</text>
</comment>
<dbReference type="Proteomes" id="UP000431304">
    <property type="component" value="Unassembled WGS sequence"/>
</dbReference>
<protein>
    <submittedName>
        <fullName evidence="1">Uncharacterized protein</fullName>
    </submittedName>
</protein>
<dbReference type="Pfam" id="PF17318">
    <property type="entry name" value="DUF5361"/>
    <property type="match status" value="1"/>
</dbReference>
<organism evidence="1 2">
    <name type="scientific">Eubacterium ramulus</name>
    <dbReference type="NCBI Taxonomy" id="39490"/>
    <lineage>
        <taxon>Bacteria</taxon>
        <taxon>Bacillati</taxon>
        <taxon>Bacillota</taxon>
        <taxon>Clostridia</taxon>
        <taxon>Eubacteriales</taxon>
        <taxon>Eubacteriaceae</taxon>
        <taxon>Eubacterium</taxon>
    </lineage>
</organism>
<dbReference type="EMBL" id="WKRA01000040">
    <property type="protein sequence ID" value="MSD17350.1"/>
    <property type="molecule type" value="Genomic_DNA"/>
</dbReference>
<evidence type="ECO:0000313" key="1">
    <source>
        <dbReference type="EMBL" id="MSD17350.1"/>
    </source>
</evidence>
<sequence>MILADMLATDETALVCDLAETYGIYDYRSYPATVIATFAVGLRENARIWLKMNKMAYPLETMLLASAVDKLSLLLWAKTKDGAKNRNRPKMILEMLQADPAQDIATFSTPELFEDMWEQLAGGERVGGN</sequence>
<reference evidence="1 2" key="1">
    <citation type="journal article" date="2019" name="Nat. Med.">
        <title>A library of human gut bacterial isolates paired with longitudinal multiomics data enables mechanistic microbiome research.</title>
        <authorList>
            <person name="Poyet M."/>
            <person name="Groussin M."/>
            <person name="Gibbons S.M."/>
            <person name="Avila-Pacheco J."/>
            <person name="Jiang X."/>
            <person name="Kearney S.M."/>
            <person name="Perrotta A.R."/>
            <person name="Berdy B."/>
            <person name="Zhao S."/>
            <person name="Lieberman T.D."/>
            <person name="Swanson P.K."/>
            <person name="Smith M."/>
            <person name="Roesemann S."/>
            <person name="Alexander J.E."/>
            <person name="Rich S.A."/>
            <person name="Livny J."/>
            <person name="Vlamakis H."/>
            <person name="Clish C."/>
            <person name="Bullock K."/>
            <person name="Deik A."/>
            <person name="Scott J."/>
            <person name="Pierce K.A."/>
            <person name="Xavier R.J."/>
            <person name="Alm E.J."/>
        </authorList>
    </citation>
    <scope>NUCLEOTIDE SEQUENCE [LARGE SCALE GENOMIC DNA]</scope>
    <source>
        <strain evidence="1 2">BIOML-A3</strain>
    </source>
</reference>
<proteinExistence type="predicted"/>
<evidence type="ECO:0000313" key="2">
    <source>
        <dbReference type="Proteomes" id="UP000431304"/>
    </source>
</evidence>
<dbReference type="InterPro" id="IPR035286">
    <property type="entry name" value="DUF5361"/>
</dbReference>
<dbReference type="AlphaFoldDB" id="A0A844E6S2"/>